<keyword evidence="5" id="KW-0611">Plant defense</keyword>
<dbReference type="InterPro" id="IPR027417">
    <property type="entry name" value="P-loop_NTPase"/>
</dbReference>
<evidence type="ECO:0000256" key="2">
    <source>
        <dbReference type="ARBA" id="ARBA00022614"/>
    </source>
</evidence>
<dbReference type="InterPro" id="IPR041118">
    <property type="entry name" value="Rx_N"/>
</dbReference>
<gene>
    <name evidence="9" type="primary">gb03189</name>
    <name evidence="9" type="ORF">PR202_gb03189</name>
</gene>
<sequence length="496" mass="55961">MLGVTASCLMGALEPLLGKLSDILGNEFIKLKDNCCEISFLLDELSTMKIALEKMSEQEEADPLGRQWMSQLQELAYDAEDVIDTFILHPSNISTSSGMIKKVLNKFTNLKAEYQFAGQIKQLKERTLEVSDRRKRYKMDHVASPKYIPLDPRLPALFEEPGSLVGIESQINDIVKWITDANSLYSQSSVLSIVGFGGLGKTTLANLVFKKVSGDFECTAFVAASRSPDILIILRHILLQVCQGDNLSTTDQFAKMLEDPQKDCQMKNLRYTELVNAIREYLQDKRYILAFSYSAAIQIIFEISAVIEPFWNNVTNEVLHIRKITFPEDYKIEVERLKKRWIAEGFVSERKGQCMEDTAESYIIELVNTNMMQPMDIEYDGKPAACQLHDIICLPQWINLSELTTLQIGVQHFKVEDMEVLEGLPALLILNIDAEEAIEEMHTGSLEIAHLSSLKELSVHINCQGSNAGEVEVAEAAIRSEVARLPNHLTTHIIKR</sequence>
<keyword evidence="10" id="KW-1185">Reference proteome</keyword>
<feature type="domain" description="Disease resistance N-terminal" evidence="7">
    <location>
        <begin position="12"/>
        <end position="90"/>
    </location>
</feature>
<dbReference type="Proteomes" id="UP001054889">
    <property type="component" value="Unassembled WGS sequence"/>
</dbReference>
<comment type="caution">
    <text evidence="9">The sequence shown here is derived from an EMBL/GenBank/DDBJ whole genome shotgun (WGS) entry which is preliminary data.</text>
</comment>
<dbReference type="CDD" id="cd14798">
    <property type="entry name" value="RX-CC_like"/>
    <property type="match status" value="1"/>
</dbReference>
<dbReference type="InterPro" id="IPR002182">
    <property type="entry name" value="NB-ARC"/>
</dbReference>
<dbReference type="Gene3D" id="3.40.50.300">
    <property type="entry name" value="P-loop containing nucleotide triphosphate hydrolases"/>
    <property type="match status" value="1"/>
</dbReference>
<keyword evidence="2" id="KW-0433">Leucine-rich repeat</keyword>
<keyword evidence="3" id="KW-0677">Repeat</keyword>
<evidence type="ECO:0000313" key="9">
    <source>
        <dbReference type="EMBL" id="GJN16225.1"/>
    </source>
</evidence>
<proteinExistence type="inferred from homology"/>
<evidence type="ECO:0000256" key="3">
    <source>
        <dbReference type="ARBA" id="ARBA00022737"/>
    </source>
</evidence>
<feature type="domain" description="Disease resistance protein winged helix" evidence="8">
    <location>
        <begin position="326"/>
        <end position="392"/>
    </location>
</feature>
<dbReference type="Pfam" id="PF23559">
    <property type="entry name" value="WHD_DRP"/>
    <property type="match status" value="1"/>
</dbReference>
<dbReference type="EMBL" id="BQKI01000072">
    <property type="protein sequence ID" value="GJN16225.1"/>
    <property type="molecule type" value="Genomic_DNA"/>
</dbReference>
<organism evidence="9 10">
    <name type="scientific">Eleusine coracana subsp. coracana</name>
    <dbReference type="NCBI Taxonomy" id="191504"/>
    <lineage>
        <taxon>Eukaryota</taxon>
        <taxon>Viridiplantae</taxon>
        <taxon>Streptophyta</taxon>
        <taxon>Embryophyta</taxon>
        <taxon>Tracheophyta</taxon>
        <taxon>Spermatophyta</taxon>
        <taxon>Magnoliopsida</taxon>
        <taxon>Liliopsida</taxon>
        <taxon>Poales</taxon>
        <taxon>Poaceae</taxon>
        <taxon>PACMAD clade</taxon>
        <taxon>Chloridoideae</taxon>
        <taxon>Cynodonteae</taxon>
        <taxon>Eleusininae</taxon>
        <taxon>Eleusine</taxon>
    </lineage>
</organism>
<dbReference type="FunFam" id="1.10.10.10:FF:000322">
    <property type="entry name" value="Probable disease resistance protein At1g63360"/>
    <property type="match status" value="1"/>
</dbReference>
<dbReference type="GO" id="GO:0009626">
    <property type="term" value="P:plant-type hypersensitive response"/>
    <property type="evidence" value="ECO:0007669"/>
    <property type="project" value="UniProtKB-ARBA"/>
</dbReference>
<dbReference type="GO" id="GO:0042742">
    <property type="term" value="P:defense response to bacterium"/>
    <property type="evidence" value="ECO:0007669"/>
    <property type="project" value="UniProtKB-ARBA"/>
</dbReference>
<dbReference type="InterPro" id="IPR036388">
    <property type="entry name" value="WH-like_DNA-bd_sf"/>
</dbReference>
<dbReference type="GO" id="GO:0002758">
    <property type="term" value="P:innate immune response-activating signaling pathway"/>
    <property type="evidence" value="ECO:0007669"/>
    <property type="project" value="UniProtKB-ARBA"/>
</dbReference>
<evidence type="ECO:0000259" key="8">
    <source>
        <dbReference type="Pfam" id="PF23559"/>
    </source>
</evidence>
<dbReference type="PANTHER" id="PTHR19338:SF45">
    <property type="entry name" value="RX N-TERMINAL DOMAIN-CONTAINING PROTEIN"/>
    <property type="match status" value="1"/>
</dbReference>
<protein>
    <submittedName>
        <fullName evidence="9">Uncharacterized protein</fullName>
    </submittedName>
</protein>
<evidence type="ECO:0000259" key="6">
    <source>
        <dbReference type="Pfam" id="PF00931"/>
    </source>
</evidence>
<evidence type="ECO:0000313" key="10">
    <source>
        <dbReference type="Proteomes" id="UP001054889"/>
    </source>
</evidence>
<evidence type="ECO:0000256" key="5">
    <source>
        <dbReference type="ARBA" id="ARBA00022821"/>
    </source>
</evidence>
<dbReference type="Pfam" id="PF18052">
    <property type="entry name" value="Rx_N"/>
    <property type="match status" value="1"/>
</dbReference>
<accession>A0AAV5E285</accession>
<evidence type="ECO:0000256" key="1">
    <source>
        <dbReference type="ARBA" id="ARBA00008894"/>
    </source>
</evidence>
<dbReference type="InterPro" id="IPR058922">
    <property type="entry name" value="WHD_DRP"/>
</dbReference>
<feature type="domain" description="NB-ARC" evidence="6">
    <location>
        <begin position="170"/>
        <end position="290"/>
    </location>
</feature>
<dbReference type="PANTHER" id="PTHR19338">
    <property type="entry name" value="TRANSLOCASE OF INNER MITOCHONDRIAL MEMBRANE 13 HOMOLOG"/>
    <property type="match status" value="1"/>
</dbReference>
<keyword evidence="4" id="KW-0547">Nucleotide-binding</keyword>
<dbReference type="InterPro" id="IPR038005">
    <property type="entry name" value="RX-like_CC"/>
</dbReference>
<reference evidence="9" key="2">
    <citation type="submission" date="2021-12" db="EMBL/GenBank/DDBJ databases">
        <title>Resequencing data analysis of finger millet.</title>
        <authorList>
            <person name="Hatakeyama M."/>
            <person name="Aluri S."/>
            <person name="Balachadran M.T."/>
            <person name="Sivarajan S.R."/>
            <person name="Poveda L."/>
            <person name="Shimizu-Inatsugi R."/>
            <person name="Schlapbach R."/>
            <person name="Sreeman S.M."/>
            <person name="Shimizu K.K."/>
        </authorList>
    </citation>
    <scope>NUCLEOTIDE SEQUENCE</scope>
</reference>
<dbReference type="Gene3D" id="1.10.10.10">
    <property type="entry name" value="Winged helix-like DNA-binding domain superfamily/Winged helix DNA-binding domain"/>
    <property type="match status" value="1"/>
</dbReference>
<evidence type="ECO:0000259" key="7">
    <source>
        <dbReference type="Pfam" id="PF18052"/>
    </source>
</evidence>
<dbReference type="SUPFAM" id="SSF52540">
    <property type="entry name" value="P-loop containing nucleoside triphosphate hydrolases"/>
    <property type="match status" value="1"/>
</dbReference>
<reference evidence="9" key="1">
    <citation type="journal article" date="2018" name="DNA Res.">
        <title>Multiple hybrid de novo genome assembly of finger millet, an orphan allotetraploid crop.</title>
        <authorList>
            <person name="Hatakeyama M."/>
            <person name="Aluri S."/>
            <person name="Balachadran M.T."/>
            <person name="Sivarajan S.R."/>
            <person name="Patrignani A."/>
            <person name="Gruter S."/>
            <person name="Poveda L."/>
            <person name="Shimizu-Inatsugi R."/>
            <person name="Baeten J."/>
            <person name="Francoijs K.J."/>
            <person name="Nataraja K.N."/>
            <person name="Reddy Y.A.N."/>
            <person name="Phadnis S."/>
            <person name="Ravikumar R.L."/>
            <person name="Schlapbach R."/>
            <person name="Sreeman S.M."/>
            <person name="Shimizu K.K."/>
        </authorList>
    </citation>
    <scope>NUCLEOTIDE SEQUENCE</scope>
</reference>
<comment type="similarity">
    <text evidence="1">Belongs to the disease resistance NB-LRR family.</text>
</comment>
<dbReference type="AlphaFoldDB" id="A0AAV5E285"/>
<evidence type="ECO:0000256" key="4">
    <source>
        <dbReference type="ARBA" id="ARBA00022741"/>
    </source>
</evidence>
<dbReference type="Gene3D" id="1.20.5.4130">
    <property type="match status" value="1"/>
</dbReference>
<dbReference type="Pfam" id="PF00931">
    <property type="entry name" value="NB-ARC"/>
    <property type="match status" value="1"/>
</dbReference>
<dbReference type="GO" id="GO:0043531">
    <property type="term" value="F:ADP binding"/>
    <property type="evidence" value="ECO:0007669"/>
    <property type="project" value="InterPro"/>
</dbReference>
<name>A0AAV5E285_ELECO</name>